<feature type="transmembrane region" description="Helical" evidence="7">
    <location>
        <begin position="141"/>
        <end position="162"/>
    </location>
</feature>
<evidence type="ECO:0000256" key="7">
    <source>
        <dbReference type="SAM" id="Phobius"/>
    </source>
</evidence>
<feature type="compositionally biased region" description="Low complexity" evidence="6">
    <location>
        <begin position="312"/>
        <end position="337"/>
    </location>
</feature>
<dbReference type="InterPro" id="IPR052337">
    <property type="entry name" value="SAT4-like"/>
</dbReference>
<dbReference type="PANTHER" id="PTHR33048">
    <property type="entry name" value="PTH11-LIKE INTEGRAL MEMBRANE PROTEIN (AFU_ORTHOLOGUE AFUA_5G11245)"/>
    <property type="match status" value="1"/>
</dbReference>
<gene>
    <name evidence="9" type="ORF">BDV95DRAFT_610930</name>
</gene>
<evidence type="ECO:0000256" key="6">
    <source>
        <dbReference type="SAM" id="MobiDB-lite"/>
    </source>
</evidence>
<feature type="transmembrane region" description="Helical" evidence="7">
    <location>
        <begin position="103"/>
        <end position="129"/>
    </location>
</feature>
<comment type="subcellular location">
    <subcellularLocation>
        <location evidence="1">Membrane</location>
        <topology evidence="1">Multi-pass membrane protein</topology>
    </subcellularLocation>
</comment>
<evidence type="ECO:0000313" key="10">
    <source>
        <dbReference type="Proteomes" id="UP000481861"/>
    </source>
</evidence>
<feature type="transmembrane region" description="Helical" evidence="7">
    <location>
        <begin position="182"/>
        <end position="209"/>
    </location>
</feature>
<dbReference type="Pfam" id="PF20684">
    <property type="entry name" value="Fung_rhodopsin"/>
    <property type="match status" value="1"/>
</dbReference>
<dbReference type="PANTHER" id="PTHR33048:SF18">
    <property type="entry name" value="INTEGRAL MEMBRANE PROTEIN"/>
    <property type="match status" value="1"/>
</dbReference>
<reference evidence="9 10" key="1">
    <citation type="submission" date="2020-01" db="EMBL/GenBank/DDBJ databases">
        <authorList>
            <consortium name="DOE Joint Genome Institute"/>
            <person name="Haridas S."/>
            <person name="Albert R."/>
            <person name="Binder M."/>
            <person name="Bloem J."/>
            <person name="Labutti K."/>
            <person name="Salamov A."/>
            <person name="Andreopoulos B."/>
            <person name="Baker S.E."/>
            <person name="Barry K."/>
            <person name="Bills G."/>
            <person name="Bluhm B.H."/>
            <person name="Cannon C."/>
            <person name="Castanera R."/>
            <person name="Culley D.E."/>
            <person name="Daum C."/>
            <person name="Ezra D."/>
            <person name="Gonzalez J.B."/>
            <person name="Henrissat B."/>
            <person name="Kuo A."/>
            <person name="Liang C."/>
            <person name="Lipzen A."/>
            <person name="Lutzoni F."/>
            <person name="Magnuson J."/>
            <person name="Mondo S."/>
            <person name="Nolan M."/>
            <person name="Ohm R."/>
            <person name="Pangilinan J."/>
            <person name="Park H.-J.H."/>
            <person name="Ramirez L."/>
            <person name="Alfaro M."/>
            <person name="Sun H."/>
            <person name="Tritt A."/>
            <person name="Yoshinaga Y."/>
            <person name="Zwiers L.-H.L."/>
            <person name="Turgeon B.G."/>
            <person name="Goodwin S.B."/>
            <person name="Spatafora J.W."/>
            <person name="Crous P.W."/>
            <person name="Grigoriev I.V."/>
        </authorList>
    </citation>
    <scope>NUCLEOTIDE SEQUENCE [LARGE SCALE GENOMIC DNA]</scope>
    <source>
        <strain evidence="9 10">CBS 611.86</strain>
    </source>
</reference>
<proteinExistence type="inferred from homology"/>
<feature type="region of interest" description="Disordered" evidence="6">
    <location>
        <begin position="306"/>
        <end position="352"/>
    </location>
</feature>
<keyword evidence="3 7" id="KW-1133">Transmembrane helix</keyword>
<feature type="transmembrane region" description="Helical" evidence="7">
    <location>
        <begin position="221"/>
        <end position="243"/>
    </location>
</feature>
<feature type="domain" description="Rhodopsin" evidence="8">
    <location>
        <begin position="47"/>
        <end position="282"/>
    </location>
</feature>
<dbReference type="AlphaFoldDB" id="A0A7C8I2G3"/>
<sequence>MLLYHLLRARQEPAPTPVDPNKVHENEVKLIAVSVFTICLAMGSTALRFAARSKRKLKWEMDDYWMLGAALAISADAACYLAAIRFGFGHSMQTLQPEQLRGFFIIAFTTFLLYGVAVMAVKMSVLLFYRRTFPVENFKKWVWFYGALNIIWFLTITFVSVFQCKPVAKAWDDSLEGRCVNYLHLFLAIQAANIALDMAILMLPIRVVWNLQISRPKKIGLIGIFALGFLSVIFAIVRLWVLIRDQFQSDITYETDTALWSVVEPAFEIFCACLPCLIPFLKSAKLPGWVSTSMFSSLIKRSRSDQSYPYRSSKGYQSTGSGGTTKKTASTSVTSKSSNDDIPFATYASNQV</sequence>
<feature type="transmembrane region" description="Helical" evidence="7">
    <location>
        <begin position="63"/>
        <end position="83"/>
    </location>
</feature>
<protein>
    <recommendedName>
        <fullName evidence="8">Rhodopsin domain-containing protein</fullName>
    </recommendedName>
</protein>
<dbReference type="EMBL" id="JAADJZ010000023">
    <property type="protein sequence ID" value="KAF2867546.1"/>
    <property type="molecule type" value="Genomic_DNA"/>
</dbReference>
<accession>A0A7C8I2G3</accession>
<evidence type="ECO:0000313" key="9">
    <source>
        <dbReference type="EMBL" id="KAF2867546.1"/>
    </source>
</evidence>
<dbReference type="InterPro" id="IPR049326">
    <property type="entry name" value="Rhodopsin_dom_fungi"/>
</dbReference>
<keyword evidence="4 7" id="KW-0472">Membrane</keyword>
<keyword evidence="2 7" id="KW-0812">Transmembrane</keyword>
<evidence type="ECO:0000256" key="2">
    <source>
        <dbReference type="ARBA" id="ARBA00022692"/>
    </source>
</evidence>
<dbReference type="OrthoDB" id="3934549at2759"/>
<feature type="transmembrane region" description="Helical" evidence="7">
    <location>
        <begin position="30"/>
        <end position="51"/>
    </location>
</feature>
<organism evidence="9 10">
    <name type="scientific">Massariosphaeria phaeospora</name>
    <dbReference type="NCBI Taxonomy" id="100035"/>
    <lineage>
        <taxon>Eukaryota</taxon>
        <taxon>Fungi</taxon>
        <taxon>Dikarya</taxon>
        <taxon>Ascomycota</taxon>
        <taxon>Pezizomycotina</taxon>
        <taxon>Dothideomycetes</taxon>
        <taxon>Pleosporomycetidae</taxon>
        <taxon>Pleosporales</taxon>
        <taxon>Pleosporales incertae sedis</taxon>
        <taxon>Massariosphaeria</taxon>
    </lineage>
</organism>
<evidence type="ECO:0000256" key="3">
    <source>
        <dbReference type="ARBA" id="ARBA00022989"/>
    </source>
</evidence>
<keyword evidence="10" id="KW-1185">Reference proteome</keyword>
<evidence type="ECO:0000256" key="1">
    <source>
        <dbReference type="ARBA" id="ARBA00004141"/>
    </source>
</evidence>
<evidence type="ECO:0000256" key="4">
    <source>
        <dbReference type="ARBA" id="ARBA00023136"/>
    </source>
</evidence>
<comment type="caution">
    <text evidence="9">The sequence shown here is derived from an EMBL/GenBank/DDBJ whole genome shotgun (WGS) entry which is preliminary data.</text>
</comment>
<evidence type="ECO:0000259" key="8">
    <source>
        <dbReference type="Pfam" id="PF20684"/>
    </source>
</evidence>
<comment type="similarity">
    <text evidence="5">Belongs to the SAT4 family.</text>
</comment>
<dbReference type="Proteomes" id="UP000481861">
    <property type="component" value="Unassembled WGS sequence"/>
</dbReference>
<dbReference type="GO" id="GO:0016020">
    <property type="term" value="C:membrane"/>
    <property type="evidence" value="ECO:0007669"/>
    <property type="project" value="UniProtKB-SubCell"/>
</dbReference>
<name>A0A7C8I2G3_9PLEO</name>
<evidence type="ECO:0000256" key="5">
    <source>
        <dbReference type="ARBA" id="ARBA00038359"/>
    </source>
</evidence>